<reference evidence="1" key="2">
    <citation type="submission" date="2018-08" db="UniProtKB">
        <authorList>
            <consortium name="EnsemblPlants"/>
        </authorList>
    </citation>
    <scope>IDENTIFICATION</scope>
    <source>
        <strain evidence="1">Yugu1</strain>
    </source>
</reference>
<dbReference type="InParanoid" id="K4AHL9"/>
<proteinExistence type="predicted"/>
<sequence length="71" mass="8334">MMQHRRSISEISQVSYCNIEKSSADPETLSIKEPRIHHKEAPYQRGWLLTVEWPAPHRGIRCWGSQTYRGI</sequence>
<keyword evidence="2" id="KW-1185">Reference proteome</keyword>
<organism evidence="1 2">
    <name type="scientific">Setaria italica</name>
    <name type="common">Foxtail millet</name>
    <name type="synonym">Panicum italicum</name>
    <dbReference type="NCBI Taxonomy" id="4555"/>
    <lineage>
        <taxon>Eukaryota</taxon>
        <taxon>Viridiplantae</taxon>
        <taxon>Streptophyta</taxon>
        <taxon>Embryophyta</taxon>
        <taxon>Tracheophyta</taxon>
        <taxon>Spermatophyta</taxon>
        <taxon>Magnoliopsida</taxon>
        <taxon>Liliopsida</taxon>
        <taxon>Poales</taxon>
        <taxon>Poaceae</taxon>
        <taxon>PACMAD clade</taxon>
        <taxon>Panicoideae</taxon>
        <taxon>Panicodae</taxon>
        <taxon>Paniceae</taxon>
        <taxon>Cenchrinae</taxon>
        <taxon>Setaria</taxon>
    </lineage>
</organism>
<name>K4AHL9_SETIT</name>
<dbReference type="EnsemblPlants" id="KQK88262">
    <property type="protein sequence ID" value="KQK88262"/>
    <property type="gene ID" value="SETIT_038376mg"/>
</dbReference>
<dbReference type="HOGENOM" id="CLU_2744869_0_0_1"/>
<evidence type="ECO:0000313" key="2">
    <source>
        <dbReference type="Proteomes" id="UP000004995"/>
    </source>
</evidence>
<evidence type="ECO:0000313" key="1">
    <source>
        <dbReference type="EnsemblPlants" id="KQK88262"/>
    </source>
</evidence>
<reference evidence="2" key="1">
    <citation type="journal article" date="2012" name="Nat. Biotechnol.">
        <title>Reference genome sequence of the model plant Setaria.</title>
        <authorList>
            <person name="Bennetzen J.L."/>
            <person name="Schmutz J."/>
            <person name="Wang H."/>
            <person name="Percifield R."/>
            <person name="Hawkins J."/>
            <person name="Pontaroli A.C."/>
            <person name="Estep M."/>
            <person name="Feng L."/>
            <person name="Vaughn J.N."/>
            <person name="Grimwood J."/>
            <person name="Jenkins J."/>
            <person name="Barry K."/>
            <person name="Lindquist E."/>
            <person name="Hellsten U."/>
            <person name="Deshpande S."/>
            <person name="Wang X."/>
            <person name="Wu X."/>
            <person name="Mitros T."/>
            <person name="Triplett J."/>
            <person name="Yang X."/>
            <person name="Ye C.Y."/>
            <person name="Mauro-Herrera M."/>
            <person name="Wang L."/>
            <person name="Li P."/>
            <person name="Sharma M."/>
            <person name="Sharma R."/>
            <person name="Ronald P.C."/>
            <person name="Panaud O."/>
            <person name="Kellogg E.A."/>
            <person name="Brutnell T.P."/>
            <person name="Doust A.N."/>
            <person name="Tuskan G.A."/>
            <person name="Rokhsar D."/>
            <person name="Devos K.M."/>
        </authorList>
    </citation>
    <scope>NUCLEOTIDE SEQUENCE [LARGE SCALE GENOMIC DNA]</scope>
    <source>
        <strain evidence="2">cv. Yugu1</strain>
    </source>
</reference>
<protein>
    <submittedName>
        <fullName evidence="1">Uncharacterized protein</fullName>
    </submittedName>
</protein>
<dbReference type="Gramene" id="KQK88262">
    <property type="protein sequence ID" value="KQK88262"/>
    <property type="gene ID" value="SETIT_038376mg"/>
</dbReference>
<dbReference type="AlphaFoldDB" id="K4AHL9"/>
<dbReference type="EMBL" id="AGNK02005507">
    <property type="status" value="NOT_ANNOTATED_CDS"/>
    <property type="molecule type" value="Genomic_DNA"/>
</dbReference>
<dbReference type="Proteomes" id="UP000004995">
    <property type="component" value="Unassembled WGS sequence"/>
</dbReference>
<accession>K4AHL9</accession>